<dbReference type="Pfam" id="PF00550">
    <property type="entry name" value="PP-binding"/>
    <property type="match status" value="2"/>
</dbReference>
<dbReference type="InterPro" id="IPR016039">
    <property type="entry name" value="Thiolase-like"/>
</dbReference>
<accession>A0A8E2E8N9</accession>
<evidence type="ECO:0000256" key="2">
    <source>
        <dbReference type="ARBA" id="ARBA00022450"/>
    </source>
</evidence>
<dbReference type="GO" id="GO:0044550">
    <property type="term" value="P:secondary metabolite biosynthetic process"/>
    <property type="evidence" value="ECO:0007669"/>
    <property type="project" value="UniProtKB-ARBA"/>
</dbReference>
<keyword evidence="3" id="KW-0597">Phosphoprotein</keyword>
<feature type="domain" description="Ketosynthase family 3 (KS3)" evidence="10">
    <location>
        <begin position="381"/>
        <end position="804"/>
    </location>
</feature>
<dbReference type="Proteomes" id="UP000250266">
    <property type="component" value="Unassembled WGS sequence"/>
</dbReference>
<dbReference type="SUPFAM" id="SSF52151">
    <property type="entry name" value="FabD/lysophospholipase-like"/>
    <property type="match status" value="1"/>
</dbReference>
<dbReference type="GO" id="GO:0004315">
    <property type="term" value="F:3-oxoacyl-[acyl-carrier-protein] synthase activity"/>
    <property type="evidence" value="ECO:0007669"/>
    <property type="project" value="InterPro"/>
</dbReference>
<dbReference type="OrthoDB" id="429813at2759"/>
<feature type="region of interest" description="Disordered" evidence="8">
    <location>
        <begin position="1744"/>
        <end position="1763"/>
    </location>
</feature>
<dbReference type="GO" id="GO:0032259">
    <property type="term" value="P:methylation"/>
    <property type="evidence" value="ECO:0007669"/>
    <property type="project" value="UniProtKB-KW"/>
</dbReference>
<dbReference type="SMART" id="SM00823">
    <property type="entry name" value="PKS_PP"/>
    <property type="match status" value="2"/>
</dbReference>
<dbReference type="InterPro" id="IPR020806">
    <property type="entry name" value="PKS_PP-bd"/>
</dbReference>
<keyword evidence="4" id="KW-0489">Methyltransferase</keyword>
<dbReference type="SUPFAM" id="SSF53474">
    <property type="entry name" value="alpha/beta-Hydrolases"/>
    <property type="match status" value="1"/>
</dbReference>
<dbReference type="Pfam" id="PF22621">
    <property type="entry name" value="CurL-like_PKS_C"/>
    <property type="match status" value="1"/>
</dbReference>
<dbReference type="Pfam" id="PF00109">
    <property type="entry name" value="ketoacyl-synt"/>
    <property type="match status" value="1"/>
</dbReference>
<evidence type="ECO:0000256" key="5">
    <source>
        <dbReference type="ARBA" id="ARBA00022679"/>
    </source>
</evidence>
<dbReference type="InterPro" id="IPR029058">
    <property type="entry name" value="AB_hydrolase_fold"/>
</dbReference>
<evidence type="ECO:0000313" key="12">
    <source>
        <dbReference type="EMBL" id="OCK79461.1"/>
    </source>
</evidence>
<evidence type="ECO:0000256" key="4">
    <source>
        <dbReference type="ARBA" id="ARBA00022603"/>
    </source>
</evidence>
<dbReference type="PROSITE" id="PS50075">
    <property type="entry name" value="CARRIER"/>
    <property type="match status" value="2"/>
</dbReference>
<evidence type="ECO:0000313" key="13">
    <source>
        <dbReference type="Proteomes" id="UP000250266"/>
    </source>
</evidence>
<organism evidence="12 13">
    <name type="scientific">Lepidopterella palustris CBS 459.81</name>
    <dbReference type="NCBI Taxonomy" id="1314670"/>
    <lineage>
        <taxon>Eukaryota</taxon>
        <taxon>Fungi</taxon>
        <taxon>Dikarya</taxon>
        <taxon>Ascomycota</taxon>
        <taxon>Pezizomycotina</taxon>
        <taxon>Dothideomycetes</taxon>
        <taxon>Pleosporomycetidae</taxon>
        <taxon>Mytilinidiales</taxon>
        <taxon>Argynnaceae</taxon>
        <taxon>Lepidopterella</taxon>
    </lineage>
</organism>
<dbReference type="InterPro" id="IPR050091">
    <property type="entry name" value="PKS_NRPS_Biosynth_Enz"/>
</dbReference>
<dbReference type="InterPro" id="IPR001227">
    <property type="entry name" value="Ac_transferase_dom_sf"/>
</dbReference>
<dbReference type="InterPro" id="IPR014030">
    <property type="entry name" value="Ketoacyl_synth_N"/>
</dbReference>
<feature type="compositionally biased region" description="Low complexity" evidence="8">
    <location>
        <begin position="1745"/>
        <end position="1763"/>
    </location>
</feature>
<dbReference type="EMBL" id="KV745004">
    <property type="protein sequence ID" value="OCK79461.1"/>
    <property type="molecule type" value="Genomic_DNA"/>
</dbReference>
<dbReference type="Gene3D" id="3.30.70.3290">
    <property type="match status" value="1"/>
</dbReference>
<evidence type="ECO:0000259" key="11">
    <source>
        <dbReference type="PROSITE" id="PS52019"/>
    </source>
</evidence>
<feature type="domain" description="Carrier" evidence="9">
    <location>
        <begin position="1761"/>
        <end position="1838"/>
    </location>
</feature>
<dbReference type="SUPFAM" id="SSF55048">
    <property type="entry name" value="Probable ACP-binding domain of malonyl-CoA ACP transacylase"/>
    <property type="match status" value="1"/>
</dbReference>
<evidence type="ECO:0000259" key="10">
    <source>
        <dbReference type="PROSITE" id="PS52004"/>
    </source>
</evidence>
<proteinExistence type="predicted"/>
<feature type="active site" description="Proton acceptor; for dehydratase activity" evidence="7">
    <location>
        <position position="1320"/>
    </location>
</feature>
<feature type="region of interest" description="N-terminal hotdog fold" evidence="7">
    <location>
        <begin position="1287"/>
        <end position="1416"/>
    </location>
</feature>
<dbReference type="InterPro" id="IPR020841">
    <property type="entry name" value="PKS_Beta-ketoAc_synthase_dom"/>
</dbReference>
<feature type="domain" description="Carrier" evidence="9">
    <location>
        <begin position="1651"/>
        <end position="1730"/>
    </location>
</feature>
<dbReference type="PANTHER" id="PTHR43775:SF21">
    <property type="entry name" value="NON-REDUCING POLYKETIDE SYNTHASE AUSA-RELATED"/>
    <property type="match status" value="1"/>
</dbReference>
<dbReference type="Pfam" id="PF21089">
    <property type="entry name" value="PKS_DH_N"/>
    <property type="match status" value="1"/>
</dbReference>
<dbReference type="Gene3D" id="3.40.366.10">
    <property type="entry name" value="Malonyl-Coenzyme A Acyl Carrier Protein, domain 2"/>
    <property type="match status" value="2"/>
</dbReference>
<dbReference type="Pfam" id="PF20434">
    <property type="entry name" value="BD-FAE"/>
    <property type="match status" value="1"/>
</dbReference>
<protein>
    <submittedName>
        <fullName evidence="12">Ketoacyl-synt-domain-containing protein</fullName>
    </submittedName>
</protein>
<dbReference type="InterPro" id="IPR009081">
    <property type="entry name" value="PP-bd_ACP"/>
</dbReference>
<dbReference type="InterPro" id="IPR020807">
    <property type="entry name" value="PKS_DH"/>
</dbReference>
<dbReference type="GO" id="GO:0008168">
    <property type="term" value="F:methyltransferase activity"/>
    <property type="evidence" value="ECO:0007669"/>
    <property type="project" value="UniProtKB-KW"/>
</dbReference>
<dbReference type="SUPFAM" id="SSF47336">
    <property type="entry name" value="ACP-like"/>
    <property type="match status" value="2"/>
</dbReference>
<keyword evidence="5" id="KW-0808">Transferase</keyword>
<comment type="pathway">
    <text evidence="1">Secondary metabolite biosynthesis; terpenoid biosynthesis.</text>
</comment>
<dbReference type="Gene3D" id="3.10.129.110">
    <property type="entry name" value="Polyketide synthase dehydratase"/>
    <property type="match status" value="1"/>
</dbReference>
<dbReference type="Gene3D" id="3.40.47.10">
    <property type="match status" value="1"/>
</dbReference>
<dbReference type="InterPro" id="IPR006162">
    <property type="entry name" value="Ppantetheine_attach_site"/>
</dbReference>
<dbReference type="PROSITE" id="PS00012">
    <property type="entry name" value="PHOSPHOPANTETHEINE"/>
    <property type="match status" value="1"/>
</dbReference>
<dbReference type="PROSITE" id="PS52004">
    <property type="entry name" value="KS3_2"/>
    <property type="match status" value="1"/>
</dbReference>
<dbReference type="InterPro" id="IPR014043">
    <property type="entry name" value="Acyl_transferase_dom"/>
</dbReference>
<reference evidence="12 13" key="1">
    <citation type="journal article" date="2016" name="Nat. Commun.">
        <title>Ectomycorrhizal ecology is imprinted in the genome of the dominant symbiotic fungus Cenococcum geophilum.</title>
        <authorList>
            <consortium name="DOE Joint Genome Institute"/>
            <person name="Peter M."/>
            <person name="Kohler A."/>
            <person name="Ohm R.A."/>
            <person name="Kuo A."/>
            <person name="Krutzmann J."/>
            <person name="Morin E."/>
            <person name="Arend M."/>
            <person name="Barry K.W."/>
            <person name="Binder M."/>
            <person name="Choi C."/>
            <person name="Clum A."/>
            <person name="Copeland A."/>
            <person name="Grisel N."/>
            <person name="Haridas S."/>
            <person name="Kipfer T."/>
            <person name="LaButti K."/>
            <person name="Lindquist E."/>
            <person name="Lipzen A."/>
            <person name="Maire R."/>
            <person name="Meier B."/>
            <person name="Mihaltcheva S."/>
            <person name="Molinier V."/>
            <person name="Murat C."/>
            <person name="Poggeler S."/>
            <person name="Quandt C.A."/>
            <person name="Sperisen C."/>
            <person name="Tritt A."/>
            <person name="Tisserant E."/>
            <person name="Crous P.W."/>
            <person name="Henrissat B."/>
            <person name="Nehls U."/>
            <person name="Egli S."/>
            <person name="Spatafora J.W."/>
            <person name="Grigoriev I.V."/>
            <person name="Martin F.M."/>
        </authorList>
    </citation>
    <scope>NUCLEOTIDE SEQUENCE [LARGE SCALE GENOMIC DNA]</scope>
    <source>
        <strain evidence="12 13">CBS 459.81</strain>
    </source>
</reference>
<evidence type="ECO:0000256" key="3">
    <source>
        <dbReference type="ARBA" id="ARBA00022553"/>
    </source>
</evidence>
<feature type="region of interest" description="C-terminal hotdog fold" evidence="7">
    <location>
        <begin position="1438"/>
        <end position="1591"/>
    </location>
</feature>
<evidence type="ECO:0000259" key="9">
    <source>
        <dbReference type="PROSITE" id="PS50075"/>
    </source>
</evidence>
<feature type="region of interest" description="Disordered" evidence="8">
    <location>
        <begin position="1611"/>
        <end position="1647"/>
    </location>
</feature>
<dbReference type="Pfam" id="PF14765">
    <property type="entry name" value="PS-DH"/>
    <property type="match status" value="1"/>
</dbReference>
<feature type="active site" description="Proton donor; for dehydratase activity" evidence="7">
    <location>
        <position position="1502"/>
    </location>
</feature>
<sequence>MTFQTKHTLPSVGVFSPQSKAPTAAYLNSIHSFLTSTPYLQPFVDAISHLEQTWQIFANHRKDIAALKQGPRYMKSFADWIATGHSEPIAGHMSGIFALPLLAIVQTCQYLQYLEARQVSHNEFQESLNRGGGIQGYCGGLLPAVAIACSSNEDEVVQNAITSMRIALGIGAYGELGDDENIPGPTTIVLRLKRPDQGEELVKKFPGAYLSAVTDPKTISIVGSVPVLETLSAHAREQGLLVQGIHLRGKVHNPENAELAEDLNDLACSEPSLTLPHSRQLRIPIRSNTNGQIISDAPLTSELIYTILARKCEWYTLLQETASDLVATGHESHLFTVFGIGDCIPLTPFHMKSLHITKLDVLSYIEKVSVQRKAEQYEYPENAIAIVGAACRIPGADDLEELWQLMARGESRAVEVPTDRFDLHGSFKAGLDQKWASKQKFWGNFIDDPDRFDHAIFRISPREATNMDPQQRVLLEVAYQALDSSGYLRNHRRESADDIGCFIGASFVEYLDNTAVHAPTAFTSTGTIRAFLSGKISYQFGWHGPSEVIDTACSSSLVAINRACKAIQNGECSMALAGGVNVMTGVHNFLDLAKAGFLSPTGQCKPFDVAADGYCRGEGCALVLLRPLKEAVAEGQQILGVILAIATNQGGLSPSITVPSSPAQKTLYKTLLRQSALQPDQISYVEAHGTGTQVGDPLEIASVREVFGDPSRATVLSLGSLKANVGHAETAAGVQSLCKILTMLQHEGVPPIANFKFINPKIGSLEADKMKIPTATEAWDAPFKAACINSYGAAGSNSAMLCSQPPQVAERGSVDVHNKNERFPLILSANCTASLHTTAESLVRYLRLPAQENLSLADVAFTLAERRKRHSVRLIASVSASLPSSDSLQHALKNTTDILIPEQPRKVCLVFSGQSRQIVGLHESSYKSVPRLRRYIDECNATLTDLGYPSMLPGIFSQQPTYDVVLLQCGTFALQYACAMSWIDSGLSVAAVIGHSFGELTAMVVSGILSLQDGMRLIAVRASLIHSKWGPERGTMLAVHTNKQRVATFIKDSGLSLEIACFNSASSQVVVGKDKEIENFEGFLSAKTIPQIRSQRLDVSHAFHSIFTESILDDIEVVAKDLVFREATIPFEPATSLPRTVVTSDRIREHTRAPVYFEDAIKRIENAHENCVFLEAGIGSPITSMVKRAVTKTDAHCFVPVDSGSAEDSTAGFLAATIKLWSEGIDTTYVPFLDNAQRGIHQVWLPPYKFQKTKHWLPNIDRAVEALHRDSSAISTTNGHKSIFASPMLVVPRDAGSSSSRKVFEVNTASKRFQAIVGGHAVRGRALCPASMYMELAIMALDLLGVEVQHNALQFSEIEYSSPLGLGATRSIDVALSKLESHSSWRFEVTSTGRDNPSGKPIIHAAGTVDISLRGVSGLWAYQRLVASRISQIPEAAGAETLRSSRAYGLFSRVVMYGPVLRGIESVTIAGNEALATIRVPTSEADSGESTVSTRFDAVSLDNFIQVVGLMINSSGQHNPDEVFIASAIDQAFVTASINFRDSRNWTVYAIFTPQGERKVSGDVFVLNQEGVLAVNYLGCRFTKMPVAVLEKLLDNANRAANAKVAIKGVPAATKNMPPSDSDKTSDSDEEASSETSADTDITVPNGDREIEFNKKLEVLKSTIAQFVGIAVGKMPEQARMDDLGLDSLAAVELADEIEKKFGMRIPLKEVANESVLSITARLQSTSTALPLPKNTAKPVLTARSAATPTAGTPKSPSKSSSTSVDYNKLLAVIADNCGVPVNAIRPRDSLQSLGVDSLSSVELKSSVEDEFDVNIDNEQLNLESTVQDIIDFLSAQGRVLEKEQPKTEDAVAAIGVSNRPRTAKLQQKNNVVLSNGVKQAQEKLLTFVYKVEDGVDIEADVYLPNDVPSCPMPIAIMVHAGGYMTLSRKAIRPHQTAHLLANGILPVSIDYRLCPEVNVLDGAISDVRDSVFWVQHSLPKFLERAGIKLDASRVGVIGWSTGGHLALTSAWTTRASGIQPPRIILSFYAPTDFESEDIDADRKFPERTISIRDIRTSLLAKPLTNYESKGDAKYLDGVGFVRPSDPRSALVLSMFKEGIGLPLILDGIPPPNGEGDTVFKRPDSARVESISPLAQVRKGNFCTPTCVVHSKVDKVVSIDSADRFVSALSKAGVEHKFVRLEGSEHLHDLLLKPGSRQWDEGVEPAYDYFLEILLSWDAGGPLQVSPQVIPGDRLQVQVHLFDVVDIIYPIFDFRTVAGQKEAINAVLALRRRNPADISDKNWIEHLAWSMIFGLDIDDQPAGWEYVEYFEEWLHWLRSSTNEDNLAKVNHNKYHNTVGTRVGGWKAFMTEQGYFGTCAPEVEKVQALGLFRRKYW</sequence>
<dbReference type="InterPro" id="IPR032088">
    <property type="entry name" value="SAT"/>
</dbReference>
<dbReference type="InterPro" id="IPR018201">
    <property type="entry name" value="Ketoacyl_synth_AS"/>
</dbReference>
<dbReference type="GO" id="GO:0006633">
    <property type="term" value="P:fatty acid biosynthetic process"/>
    <property type="evidence" value="ECO:0007669"/>
    <property type="project" value="InterPro"/>
</dbReference>
<dbReference type="InterPro" id="IPR042104">
    <property type="entry name" value="PKS_dehydratase_sf"/>
</dbReference>
<dbReference type="SMART" id="SM00825">
    <property type="entry name" value="PKS_KS"/>
    <property type="match status" value="1"/>
</dbReference>
<dbReference type="PANTHER" id="PTHR43775">
    <property type="entry name" value="FATTY ACID SYNTHASE"/>
    <property type="match status" value="1"/>
</dbReference>
<keyword evidence="13" id="KW-1185">Reference proteome</keyword>
<dbReference type="Pfam" id="PF02801">
    <property type="entry name" value="Ketoacyl-synt_C"/>
    <property type="match status" value="1"/>
</dbReference>
<dbReference type="GO" id="GO:0004312">
    <property type="term" value="F:fatty acid synthase activity"/>
    <property type="evidence" value="ECO:0007669"/>
    <property type="project" value="TreeGrafter"/>
</dbReference>
<evidence type="ECO:0000256" key="6">
    <source>
        <dbReference type="ARBA" id="ARBA00023268"/>
    </source>
</evidence>
<dbReference type="SUPFAM" id="SSF53901">
    <property type="entry name" value="Thiolase-like"/>
    <property type="match status" value="1"/>
</dbReference>
<dbReference type="InterPro" id="IPR049551">
    <property type="entry name" value="PKS_DH_C"/>
</dbReference>
<gene>
    <name evidence="12" type="ORF">K432DRAFT_426483</name>
</gene>
<dbReference type="InterPro" id="IPR049900">
    <property type="entry name" value="PKS_mFAS_DH"/>
</dbReference>
<evidence type="ECO:0000256" key="8">
    <source>
        <dbReference type="SAM" id="MobiDB-lite"/>
    </source>
</evidence>
<dbReference type="InterPro" id="IPR016036">
    <property type="entry name" value="Malonyl_transacylase_ACP-bd"/>
</dbReference>
<dbReference type="CDD" id="cd00833">
    <property type="entry name" value="PKS"/>
    <property type="match status" value="1"/>
</dbReference>
<feature type="domain" description="PKS/mFAS DH" evidence="11">
    <location>
        <begin position="1287"/>
        <end position="1591"/>
    </location>
</feature>
<dbReference type="Pfam" id="PF16073">
    <property type="entry name" value="SAT"/>
    <property type="match status" value="1"/>
</dbReference>
<dbReference type="Gene3D" id="3.40.50.1820">
    <property type="entry name" value="alpha/beta hydrolase"/>
    <property type="match status" value="1"/>
</dbReference>
<evidence type="ECO:0000256" key="7">
    <source>
        <dbReference type="PROSITE-ProRule" id="PRU01363"/>
    </source>
</evidence>
<dbReference type="Pfam" id="PF00698">
    <property type="entry name" value="Acyl_transf_1"/>
    <property type="match status" value="1"/>
</dbReference>
<name>A0A8E2E8N9_9PEZI</name>
<dbReference type="PROSITE" id="PS00606">
    <property type="entry name" value="KS3_1"/>
    <property type="match status" value="1"/>
</dbReference>
<keyword evidence="6" id="KW-0511">Multifunctional enzyme</keyword>
<dbReference type="InterPro" id="IPR014031">
    <property type="entry name" value="Ketoacyl_synth_C"/>
</dbReference>
<keyword evidence="2" id="KW-0596">Phosphopantetheine</keyword>
<dbReference type="SMART" id="SM00826">
    <property type="entry name" value="PKS_DH"/>
    <property type="match status" value="1"/>
</dbReference>
<dbReference type="Gene3D" id="1.10.1200.10">
    <property type="entry name" value="ACP-like"/>
    <property type="match status" value="2"/>
</dbReference>
<dbReference type="GO" id="GO:0031177">
    <property type="term" value="F:phosphopantetheine binding"/>
    <property type="evidence" value="ECO:0007669"/>
    <property type="project" value="InterPro"/>
</dbReference>
<dbReference type="InterPro" id="IPR049552">
    <property type="entry name" value="PKS_DH_N"/>
</dbReference>
<dbReference type="InterPro" id="IPR036736">
    <property type="entry name" value="ACP-like_sf"/>
</dbReference>
<dbReference type="InterPro" id="IPR049492">
    <property type="entry name" value="BD-FAE-like_dom"/>
</dbReference>
<dbReference type="InterPro" id="IPR016035">
    <property type="entry name" value="Acyl_Trfase/lysoPLipase"/>
</dbReference>
<dbReference type="SMART" id="SM00827">
    <property type="entry name" value="PKS_AT"/>
    <property type="match status" value="1"/>
</dbReference>
<dbReference type="PROSITE" id="PS52019">
    <property type="entry name" value="PKS_MFAS_DH"/>
    <property type="match status" value="1"/>
</dbReference>
<evidence type="ECO:0000256" key="1">
    <source>
        <dbReference type="ARBA" id="ARBA00004721"/>
    </source>
</evidence>